<dbReference type="GO" id="GO:0008270">
    <property type="term" value="F:zinc ion binding"/>
    <property type="evidence" value="ECO:0007669"/>
    <property type="project" value="UniProtKB-KW"/>
</dbReference>
<dbReference type="GO" id="GO:0003700">
    <property type="term" value="F:DNA-binding transcription factor activity"/>
    <property type="evidence" value="ECO:0007669"/>
    <property type="project" value="InterPro"/>
</dbReference>
<organism evidence="12 13">
    <name type="scientific">Caenorhabditis elegans</name>
    <dbReference type="NCBI Taxonomy" id="6239"/>
    <lineage>
        <taxon>Eukaryota</taxon>
        <taxon>Metazoa</taxon>
        <taxon>Ecdysozoa</taxon>
        <taxon>Nematoda</taxon>
        <taxon>Chromadorea</taxon>
        <taxon>Rhabditida</taxon>
        <taxon>Rhabditina</taxon>
        <taxon>Rhabditomorpha</taxon>
        <taxon>Rhabditoidea</taxon>
        <taxon>Rhabditidae</taxon>
        <taxon>Peloderinae</taxon>
        <taxon>Caenorhabditis</taxon>
    </lineage>
</organism>
<feature type="domain" description="Nuclear receptor" evidence="10">
    <location>
        <begin position="7"/>
        <end position="85"/>
    </location>
</feature>
<evidence type="ECO:0000256" key="9">
    <source>
        <dbReference type="ARBA" id="ARBA00023242"/>
    </source>
</evidence>
<evidence type="ECO:0000259" key="11">
    <source>
        <dbReference type="PROSITE" id="PS51843"/>
    </source>
</evidence>
<dbReference type="EMBL" id="BX284606">
    <property type="protein sequence ID" value="CAB01903.1"/>
    <property type="molecule type" value="Genomic_DNA"/>
</dbReference>
<keyword evidence="3" id="KW-0863">Zinc-finger</keyword>
<dbReference type="PRINTS" id="PR00047">
    <property type="entry name" value="STROIDFINGER"/>
</dbReference>
<evidence type="ECO:0000256" key="1">
    <source>
        <dbReference type="ARBA" id="ARBA00005993"/>
    </source>
</evidence>
<dbReference type="InterPro" id="IPR035500">
    <property type="entry name" value="NHR-like_dom_sf"/>
</dbReference>
<dbReference type="PROSITE" id="PS51257">
    <property type="entry name" value="PROKAR_LIPOPROTEIN"/>
    <property type="match status" value="1"/>
</dbReference>
<dbReference type="AlphaFoldDB" id="Q94411"/>
<dbReference type="InterPro" id="IPR013088">
    <property type="entry name" value="Znf_NHR/GATA"/>
</dbReference>
<dbReference type="PROSITE" id="PS51030">
    <property type="entry name" value="NUCLEAR_REC_DBD_2"/>
    <property type="match status" value="1"/>
</dbReference>
<dbReference type="InterPro" id="IPR000536">
    <property type="entry name" value="Nucl_hrmn_rcpt_lig-bd"/>
</dbReference>
<dbReference type="Proteomes" id="UP000001940">
    <property type="component" value="Chromosome X"/>
</dbReference>
<dbReference type="SMR" id="Q94411"/>
<proteinExistence type="inferred from homology"/>
<evidence type="ECO:0000256" key="3">
    <source>
        <dbReference type="ARBA" id="ARBA00022771"/>
    </source>
</evidence>
<dbReference type="Pfam" id="PF00105">
    <property type="entry name" value="zf-C4"/>
    <property type="match status" value="1"/>
</dbReference>
<evidence type="ECO:0000313" key="13">
    <source>
        <dbReference type="Proteomes" id="UP000001940"/>
    </source>
</evidence>
<keyword evidence="13" id="KW-1185">Reference proteome</keyword>
<dbReference type="OrthoDB" id="6352325at2759"/>
<dbReference type="InParanoid" id="Q94411"/>
<protein>
    <submittedName>
        <fullName evidence="12">Nuclear Hormone Receptor family</fullName>
    </submittedName>
</protein>
<evidence type="ECO:0000313" key="14">
    <source>
        <dbReference type="WormBase" id="ZK678.2"/>
    </source>
</evidence>
<evidence type="ECO:0000256" key="6">
    <source>
        <dbReference type="ARBA" id="ARBA00023125"/>
    </source>
</evidence>
<dbReference type="InterPro" id="IPR001628">
    <property type="entry name" value="Znf_hrmn_rcpt"/>
</dbReference>
<evidence type="ECO:0000313" key="12">
    <source>
        <dbReference type="EMBL" id="CAB01903.1"/>
    </source>
</evidence>
<gene>
    <name evidence="12 14" type="primary">nhr-255</name>
    <name evidence="12" type="ORF">CELE_ZK678.2</name>
    <name evidence="14" type="ORF">ZK678.2</name>
</gene>
<dbReference type="GeneID" id="191392"/>
<dbReference type="SMART" id="SM00430">
    <property type="entry name" value="HOLI"/>
    <property type="match status" value="1"/>
</dbReference>
<dbReference type="AGR" id="WB:WBGene00014068"/>
<dbReference type="STRING" id="6239.ZK678.2.1"/>
<dbReference type="WormBase" id="ZK678.2">
    <property type="protein sequence ID" value="CE15385"/>
    <property type="gene ID" value="WBGene00014068"/>
    <property type="gene designation" value="nhr-255"/>
</dbReference>
<dbReference type="SUPFAM" id="SSF57716">
    <property type="entry name" value="Glucocorticoid receptor-like (DNA-binding domain)"/>
    <property type="match status" value="1"/>
</dbReference>
<dbReference type="UCSC" id="ZK678.2">
    <property type="organism name" value="c. elegans"/>
</dbReference>
<dbReference type="KEGG" id="cel:CELE_ZK678.2"/>
<accession>Q94411</accession>
<dbReference type="OMA" id="RTPLREC"/>
<evidence type="ECO:0000256" key="4">
    <source>
        <dbReference type="ARBA" id="ARBA00022833"/>
    </source>
</evidence>
<sequence length="342" mass="39066">MTHFRKVENCIICDRETSLFNYGAISCNACKLFFRRAKVSKTEISPCSNRNLCHKTKMSTWKSACKSCRLLKCVKAGMTLNSTDQNFNMKTSDRIYDLIQNLHHLNLTRMTLASSHCVSQTDPSIYEIAQLPSKISFVPRPEALEMKLNDWIFLQINTTIDFVKKLPAVKDLNLSDRALFLKHCHQCFTLISLSYEAMSDKKCYMSMPDGSNILPIQPSLKLENFANVIKSQLVGRMIQLRVTKEEYLLMAVLFACNPTDINISLYGKTILNTQQKEFSNALLQYCFSNYQRTGPSRFGDLLSLCSAVIKTRQDCSSFFLLTNYPGPTFKLFNEIGQSFQNC</sequence>
<dbReference type="Pfam" id="PF00104">
    <property type="entry name" value="Hormone_recep"/>
    <property type="match status" value="1"/>
</dbReference>
<dbReference type="eggNOG" id="ENOG502TGEB">
    <property type="taxonomic scope" value="Eukaryota"/>
</dbReference>
<dbReference type="PANTHER" id="PTHR45886">
    <property type="entry name" value="NUCLEAR HORMONE RECEPTOR FAMILY-RELATED-RELATED"/>
    <property type="match status" value="1"/>
</dbReference>
<evidence type="ECO:0000259" key="10">
    <source>
        <dbReference type="PROSITE" id="PS51030"/>
    </source>
</evidence>
<dbReference type="PANTHER" id="PTHR45886:SF8">
    <property type="entry name" value="NUCLEAR HORMONE RECEPTOR FAMILY-RELATED"/>
    <property type="match status" value="1"/>
</dbReference>
<evidence type="ECO:0000256" key="5">
    <source>
        <dbReference type="ARBA" id="ARBA00023015"/>
    </source>
</evidence>
<keyword evidence="6" id="KW-0238">DNA-binding</keyword>
<keyword evidence="4" id="KW-0862">Zinc</keyword>
<dbReference type="GO" id="GO:0043565">
    <property type="term" value="F:sequence-specific DNA binding"/>
    <property type="evidence" value="ECO:0007669"/>
    <property type="project" value="InterPro"/>
</dbReference>
<keyword evidence="9" id="KW-0539">Nucleus</keyword>
<evidence type="ECO:0000256" key="7">
    <source>
        <dbReference type="ARBA" id="ARBA00023163"/>
    </source>
</evidence>
<dbReference type="CTD" id="191392"/>
<dbReference type="SUPFAM" id="SSF48508">
    <property type="entry name" value="Nuclear receptor ligand-binding domain"/>
    <property type="match status" value="1"/>
</dbReference>
<keyword evidence="7" id="KW-0804">Transcription</keyword>
<dbReference type="RefSeq" id="NP_510590.1">
    <property type="nucleotide sequence ID" value="NM_078189.4"/>
</dbReference>
<feature type="domain" description="NR LBD" evidence="11">
    <location>
        <begin position="120"/>
        <end position="341"/>
    </location>
</feature>
<name>Q94411_CAEEL</name>
<evidence type="ECO:0000256" key="2">
    <source>
        <dbReference type="ARBA" id="ARBA00022723"/>
    </source>
</evidence>
<keyword evidence="2" id="KW-0479">Metal-binding</keyword>
<dbReference type="PaxDb" id="6239-ZK678.2"/>
<dbReference type="PhylomeDB" id="Q94411"/>
<dbReference type="HOGENOM" id="CLU_007368_3_0_1"/>
<keyword evidence="8 12" id="KW-0675">Receptor</keyword>
<dbReference type="Gene3D" id="1.10.565.10">
    <property type="entry name" value="Retinoid X Receptor"/>
    <property type="match status" value="1"/>
</dbReference>
<evidence type="ECO:0000256" key="8">
    <source>
        <dbReference type="ARBA" id="ARBA00023170"/>
    </source>
</evidence>
<dbReference type="PROSITE" id="PS51843">
    <property type="entry name" value="NR_LBD"/>
    <property type="match status" value="1"/>
</dbReference>
<keyword evidence="5" id="KW-0805">Transcription regulation</keyword>
<dbReference type="PIR" id="T27976">
    <property type="entry name" value="T27976"/>
</dbReference>
<dbReference type="Gene3D" id="3.30.50.10">
    <property type="entry name" value="Erythroid Transcription Factor GATA-1, subunit A"/>
    <property type="match status" value="1"/>
</dbReference>
<comment type="similarity">
    <text evidence="1">Belongs to the nuclear hormone receptor family.</text>
</comment>
<dbReference type="SMART" id="SM00399">
    <property type="entry name" value="ZnF_C4"/>
    <property type="match status" value="1"/>
</dbReference>
<reference evidence="12 13" key="1">
    <citation type="journal article" date="1998" name="Science">
        <title>Genome sequence of the nematode C. elegans: a platform for investigating biology.</title>
        <authorList>
            <consortium name="The C. elegans sequencing consortium"/>
            <person name="Sulson J.E."/>
            <person name="Waterston R."/>
        </authorList>
    </citation>
    <scope>NUCLEOTIDE SEQUENCE [LARGE SCALE GENOMIC DNA]</scope>
    <source>
        <strain evidence="12 13">Bristol N2</strain>
    </source>
</reference>